<feature type="domain" description="OmpA-like" evidence="4">
    <location>
        <begin position="346"/>
        <end position="466"/>
    </location>
</feature>
<dbReference type="PANTHER" id="PTHR38033">
    <property type="entry name" value="MEMBRANE PROTEIN-RELATED"/>
    <property type="match status" value="1"/>
</dbReference>
<protein>
    <submittedName>
        <fullName evidence="5">Type VI secretion system protein TssL</fullName>
    </submittedName>
</protein>
<dbReference type="NCBIfam" id="TIGR03350">
    <property type="entry name" value="type_VI_ompA"/>
    <property type="match status" value="1"/>
</dbReference>
<dbReference type="NCBIfam" id="TIGR03349">
    <property type="entry name" value="IV_VI_DotU"/>
    <property type="match status" value="1"/>
</dbReference>
<evidence type="ECO:0000256" key="1">
    <source>
        <dbReference type="PROSITE-ProRule" id="PRU00473"/>
    </source>
</evidence>
<dbReference type="InterPro" id="IPR017733">
    <property type="entry name" value="OmpA-like_dom_proteobacteria"/>
</dbReference>
<feature type="compositionally biased region" description="Basic and acidic residues" evidence="2">
    <location>
        <begin position="426"/>
        <end position="440"/>
    </location>
</feature>
<keyword evidence="3" id="KW-1133">Transmembrane helix</keyword>
<gene>
    <name evidence="5" type="primary">tssL</name>
    <name evidence="5" type="ORF">FPZ52_14550</name>
</gene>
<dbReference type="InterPro" id="IPR017732">
    <property type="entry name" value="T4/T6SS_DotU"/>
</dbReference>
<dbReference type="Gene3D" id="3.30.1330.60">
    <property type="entry name" value="OmpA-like domain"/>
    <property type="match status" value="1"/>
</dbReference>
<keyword evidence="1 3" id="KW-0472">Membrane</keyword>
<dbReference type="SUPFAM" id="SSF103088">
    <property type="entry name" value="OmpA-like"/>
    <property type="match status" value="1"/>
</dbReference>
<dbReference type="Pfam" id="PF09850">
    <property type="entry name" value="DotU"/>
    <property type="match status" value="1"/>
</dbReference>
<dbReference type="NCBIfam" id="NF038228">
    <property type="entry name" value="IcmH_DotU_IVB"/>
    <property type="match status" value="1"/>
</dbReference>
<dbReference type="InterPro" id="IPR006665">
    <property type="entry name" value="OmpA-like"/>
</dbReference>
<dbReference type="OrthoDB" id="345640at2"/>
<keyword evidence="5" id="KW-0614">Plasmid</keyword>
<organism evidence="5 6">
    <name type="scientific">Qingshengfaniella alkalisoli</name>
    <dbReference type="NCBI Taxonomy" id="2599296"/>
    <lineage>
        <taxon>Bacteria</taxon>
        <taxon>Pseudomonadati</taxon>
        <taxon>Pseudomonadota</taxon>
        <taxon>Alphaproteobacteria</taxon>
        <taxon>Rhodobacterales</taxon>
        <taxon>Paracoccaceae</taxon>
        <taxon>Qingshengfaniella</taxon>
    </lineage>
</organism>
<feature type="transmembrane region" description="Helical" evidence="3">
    <location>
        <begin position="261"/>
        <end position="283"/>
    </location>
</feature>
<keyword evidence="3" id="KW-0812">Transmembrane</keyword>
<dbReference type="InterPro" id="IPR038522">
    <property type="entry name" value="T4/T6SS_DotU_sf"/>
</dbReference>
<dbReference type="EMBL" id="CP042263">
    <property type="protein sequence ID" value="QDY70917.1"/>
    <property type="molecule type" value="Genomic_DNA"/>
</dbReference>
<keyword evidence="6" id="KW-1185">Reference proteome</keyword>
<dbReference type="Pfam" id="PF00691">
    <property type="entry name" value="OmpA"/>
    <property type="match status" value="1"/>
</dbReference>
<name>A0A5B8J998_9RHOB</name>
<evidence type="ECO:0000313" key="5">
    <source>
        <dbReference type="EMBL" id="QDY70917.1"/>
    </source>
</evidence>
<dbReference type="InterPro" id="IPR036737">
    <property type="entry name" value="OmpA-like_sf"/>
</dbReference>
<feature type="transmembrane region" description="Helical" evidence="3">
    <location>
        <begin position="72"/>
        <end position="91"/>
    </location>
</feature>
<feature type="compositionally biased region" description="Low complexity" evidence="2">
    <location>
        <begin position="29"/>
        <end position="39"/>
    </location>
</feature>
<dbReference type="GO" id="GO:0016020">
    <property type="term" value="C:membrane"/>
    <property type="evidence" value="ECO:0007669"/>
    <property type="project" value="UniProtKB-UniRule"/>
</dbReference>
<dbReference type="PANTHER" id="PTHR38033:SF1">
    <property type="entry name" value="DOTU FAMILY TYPE IV_VI SECRETION SYSTEM PROTEIN"/>
    <property type="match status" value="1"/>
</dbReference>
<dbReference type="AlphaFoldDB" id="A0A5B8J998"/>
<accession>A0A5B8J998</accession>
<feature type="region of interest" description="Disordered" evidence="2">
    <location>
        <begin position="426"/>
        <end position="452"/>
    </location>
</feature>
<geneLocation type="plasmid" evidence="5 6">
    <name>unnamed2</name>
</geneLocation>
<dbReference type="Proteomes" id="UP000318483">
    <property type="component" value="Plasmid unnamed2"/>
</dbReference>
<proteinExistence type="predicted"/>
<dbReference type="RefSeq" id="WP_146366333.1">
    <property type="nucleotide sequence ID" value="NZ_CP042263.1"/>
</dbReference>
<reference evidence="5 6" key="1">
    <citation type="submission" date="2019-07" db="EMBL/GenBank/DDBJ databases">
        <title>Litoreibacter alkalisoli sp. nov., isolated from saline-alkaline soil.</title>
        <authorList>
            <person name="Wang S."/>
            <person name="Xu L."/>
            <person name="Xing Y.-T."/>
            <person name="Sun J.-Q."/>
        </authorList>
    </citation>
    <scope>NUCLEOTIDE SEQUENCE [LARGE SCALE GENOMIC DNA]</scope>
    <source>
        <strain evidence="5 6">LN3S51</strain>
        <plasmid evidence="5 6">unnamed2</plasmid>
    </source>
</reference>
<feature type="compositionally biased region" description="Acidic residues" evidence="2">
    <location>
        <begin position="1"/>
        <end position="12"/>
    </location>
</feature>
<evidence type="ECO:0000313" key="6">
    <source>
        <dbReference type="Proteomes" id="UP000318483"/>
    </source>
</evidence>
<dbReference type="KEGG" id="lit:FPZ52_14550"/>
<evidence type="ECO:0000256" key="3">
    <source>
        <dbReference type="SAM" id="Phobius"/>
    </source>
</evidence>
<evidence type="ECO:0000259" key="4">
    <source>
        <dbReference type="PROSITE" id="PS51123"/>
    </source>
</evidence>
<dbReference type="PROSITE" id="PS51123">
    <property type="entry name" value="OMPA_2"/>
    <property type="match status" value="1"/>
</dbReference>
<evidence type="ECO:0000256" key="2">
    <source>
        <dbReference type="SAM" id="MobiDB-lite"/>
    </source>
</evidence>
<dbReference type="Gene3D" id="1.25.40.590">
    <property type="entry name" value="Type IV / VI secretion system, DotU"/>
    <property type="match status" value="1"/>
</dbReference>
<dbReference type="CDD" id="cd07185">
    <property type="entry name" value="OmpA_C-like"/>
    <property type="match status" value="1"/>
</dbReference>
<feature type="region of interest" description="Disordered" evidence="2">
    <location>
        <begin position="1"/>
        <end position="64"/>
    </location>
</feature>
<sequence length="467" mass="50320">MADNDPFAEPDDTERTVIKPNPGGRLNVPQSPAPATAPQQPAPDPAGQPAYGVPSGAVAPSRGRSDGASLDLAMTGMNGLIACATPLFALASRIRNRAQHMDPDKLRQSVVGEIRAFENRALKAGIDPQKIKVARYAICATLDDVVLNTPWGGQSIWSQQSMVGTFHRETVGGDRFYDLLARLEKDPSNNLELLEFLYMCLSLGFEGRLRVEQGGGEKHLQIRNGLARLIRAQHGPVEHEVSPHWKGVNKPHRPLSAWRPVWIGLAAAAVLSGGIFTGLSFALGGSTDQLIGRLSVLDSGATPELLRRAPPPPPPPEPAQDVQLETIKGFLQDEIAEGLVTVFRDANTITVRINGQGMFASASDVLQDRFTVPLERVAAALNGEPGPVIVAGHSDNVPIRTAKFPNNTRLSLARAESVMKMIAPRLDDPSRLTAEGRADKQPIASNDTAEGRAENRRIEVLLVKEDQ</sequence>